<sequence>MEIVHLMDQNKSTRTHTDQVYNNQNNHQIKYVYM</sequence>
<organism evidence="1">
    <name type="scientific">Rhizophora mucronata</name>
    <name type="common">Asiatic mangrove</name>
    <dbReference type="NCBI Taxonomy" id="61149"/>
    <lineage>
        <taxon>Eukaryota</taxon>
        <taxon>Viridiplantae</taxon>
        <taxon>Streptophyta</taxon>
        <taxon>Embryophyta</taxon>
        <taxon>Tracheophyta</taxon>
        <taxon>Spermatophyta</taxon>
        <taxon>Magnoliopsida</taxon>
        <taxon>eudicotyledons</taxon>
        <taxon>Gunneridae</taxon>
        <taxon>Pentapetalae</taxon>
        <taxon>rosids</taxon>
        <taxon>fabids</taxon>
        <taxon>Malpighiales</taxon>
        <taxon>Rhizophoraceae</taxon>
        <taxon>Rhizophora</taxon>
    </lineage>
</organism>
<name>A0A2P2N3F6_RHIMU</name>
<dbReference type="AlphaFoldDB" id="A0A2P2N3F6"/>
<protein>
    <submittedName>
        <fullName evidence="1">Uncharacterized protein</fullName>
    </submittedName>
</protein>
<evidence type="ECO:0000313" key="1">
    <source>
        <dbReference type="EMBL" id="MBX36977.1"/>
    </source>
</evidence>
<reference evidence="1" key="1">
    <citation type="submission" date="2018-02" db="EMBL/GenBank/DDBJ databases">
        <title>Rhizophora mucronata_Transcriptome.</title>
        <authorList>
            <person name="Meera S.P."/>
            <person name="Sreeshan A."/>
            <person name="Augustine A."/>
        </authorList>
    </citation>
    <scope>NUCLEOTIDE SEQUENCE</scope>
    <source>
        <tissue evidence="1">Leaf</tissue>
    </source>
</reference>
<proteinExistence type="predicted"/>
<accession>A0A2P2N3F6</accession>
<dbReference type="EMBL" id="GGEC01056493">
    <property type="protein sequence ID" value="MBX36977.1"/>
    <property type="molecule type" value="Transcribed_RNA"/>
</dbReference>